<dbReference type="EMBL" id="CP020563">
    <property type="protein sequence ID" value="ARF72926.1"/>
    <property type="molecule type" value="Genomic_DNA"/>
</dbReference>
<keyword evidence="9" id="KW-1185">Reference proteome</keyword>
<evidence type="ECO:0000256" key="4">
    <source>
        <dbReference type="SAM" id="SignalP"/>
    </source>
</evidence>
<feature type="region of interest" description="Disordered" evidence="3">
    <location>
        <begin position="37"/>
        <end position="59"/>
    </location>
</feature>
<dbReference type="PANTHER" id="PTHR37981:SF1">
    <property type="entry name" value="SGNH HYDROLASE-TYPE ESTERASE DOMAIN-CONTAINING PROTEIN"/>
    <property type="match status" value="1"/>
</dbReference>
<dbReference type="CDD" id="cd01823">
    <property type="entry name" value="SEST_like"/>
    <property type="match status" value="1"/>
</dbReference>
<keyword evidence="2" id="KW-1015">Disulfide bond</keyword>
<feature type="chain" id="PRO_5044835401" description="NocE" evidence="4">
    <location>
        <begin position="38"/>
        <end position="1313"/>
    </location>
</feature>
<protein>
    <recommendedName>
        <fullName evidence="10">NocE</fullName>
    </recommendedName>
</protein>
<evidence type="ECO:0000313" key="8">
    <source>
        <dbReference type="EMBL" id="ARF72926.1"/>
    </source>
</evidence>
<keyword evidence="4" id="KW-0732">Signal</keyword>
<sequence length="1313" mass="140687">MAYHVKAHRTGHRARALAATLTATAVLTGLIQSVAVAAPEPKPSPPRPEARDSASADVTVVSPEQRTRLLGKEWQSSADRAWATSSDAAGFHLLTADKSSGYAWKTAASLSEPGMEADAWIGNACVTASGERAVAVYAPRTFTNRPELMAKGAFTAVIDLGTGKVTKLPVRSSLSYFSPGCGRGETAVVSQFTDDSDDRRATRLTTIDARNGTASKPLTLDGQVTSALPHQGGIAAADGYRVVGIDRHGKRTELAATSGVPFQLRTDRDGGIVFLDRTGQDRSKVKRVLGTKVSTLAEGRLADIDVTASADGTVFITGETTTAHALPDAVRNPGVDKDARASTHGQALVVSRWQDDAKPSQVESAARPVDAHIQTLATGRTARLSVEPGATAVSAARLGQGSAPSPALPGGTAGGKASQRGVAAASPTDPVEDERTCSVPRGSLTKQALQPTPRQVEWAVNQAVIDGLYMWVNRPANWNGTGMSAYTPQTRFPLRVLAGDPNGVTDRADEWHIPSQIMLGITAQESNMWQATRSVVPGLTGNSLIGNYYGVSYSSDGTQNDPWSINWAKADCGYGITQVTDGMRKSDTSLTTAQKEAAALDYTANIAYGADILAAKWNETRNDGLIVNDGKPKHIENWFFAVWAYNSGYYPKAAAGSHSGKWGVGWTNNPANPLWKENRTPFLENASGADDYSHAAHPQDWPYQEKVIGWAARPISAMFKPGDMRPGYREAWWNSTQDRTRAKPPIALFCTESNDCDNSKISEGSSNQTGRGPCTLPGDPSSSDPLYLKCWWHEAVTWKSCGAGQCGYPVHRFNNTDYPEQPNENSSYPPRCSAGLPTGTLVVDDTPNGTTPAGQPGHTCGPTASAGTFSFSFNSWNNTYPGKMDLHQIGAGYGDHFWFTHTRSAATTNGVRLATTGTWKLGRSLDEWVRIMVHVPDHGAHTQQARYEIDTGNGSFTRHRHIAQKHGANTWVTLGVYKVSGTPRVRLTSQANDGTGDDNVVWDAVAFQPIGAKPRQVVAILGDSYTSGEGAGAYSPEGDKDYDTSRWNACRQSGNSWARKVTLPGFSSTVGGLTDSYSAALDVQNVSCSGARTWQLTSGDPVDNQGNVRWGWDGNFRQKTQIDSGVLSADTTLVALTIGGNDAGFPKVMQDCATFGCPAEDSVKNDIDSTMPDVERVLLEIRGEAPNAKIVLLGYPRLFNATALTCVSGIGGAGMLRVNALADYMTAKQTQLVEKLRAQKLPVSFESPDGDFEGKRACDTNEGINRIVQAPRGNGDFTCWDSTSWCISRESYHPNTVGTSAYAETFRRAVNKL</sequence>
<organism evidence="8 9">
    <name type="scientific">Kitasatospora albolonga</name>
    <dbReference type="NCBI Taxonomy" id="68173"/>
    <lineage>
        <taxon>Bacteria</taxon>
        <taxon>Bacillati</taxon>
        <taxon>Actinomycetota</taxon>
        <taxon>Actinomycetes</taxon>
        <taxon>Kitasatosporales</taxon>
        <taxon>Streptomycetaceae</taxon>
        <taxon>Kitasatospora</taxon>
    </lineage>
</organism>
<dbReference type="Gene3D" id="1.10.530.10">
    <property type="match status" value="1"/>
</dbReference>
<feature type="domain" description="SGNH hydrolase-type esterase" evidence="6">
    <location>
        <begin position="1021"/>
        <end position="1204"/>
    </location>
</feature>
<dbReference type="Gene3D" id="3.40.50.1110">
    <property type="entry name" value="SGNH hydrolase"/>
    <property type="match status" value="1"/>
</dbReference>
<evidence type="ECO:0000259" key="7">
    <source>
        <dbReference type="Pfam" id="PF25275"/>
    </source>
</evidence>
<dbReference type="Pfam" id="PF13472">
    <property type="entry name" value="Lipase_GDSL_2"/>
    <property type="match status" value="1"/>
</dbReference>
<dbReference type="Pfam" id="PF25275">
    <property type="entry name" value="Golvesin_C"/>
    <property type="match status" value="1"/>
</dbReference>
<feature type="region of interest" description="Disordered" evidence="3">
    <location>
        <begin position="396"/>
        <end position="438"/>
    </location>
</feature>
<feature type="active site" evidence="1">
    <location>
        <position position="1293"/>
    </location>
</feature>
<feature type="signal peptide" evidence="4">
    <location>
        <begin position="1"/>
        <end position="37"/>
    </location>
</feature>
<dbReference type="InterPro" id="IPR013830">
    <property type="entry name" value="SGNH_hydro"/>
</dbReference>
<dbReference type="Proteomes" id="UP000192251">
    <property type="component" value="Chromosome"/>
</dbReference>
<dbReference type="KEGG" id="kab:B7C62_12105"/>
<feature type="active site" description="Nucleophile" evidence="1">
    <location>
        <position position="1024"/>
    </location>
</feature>
<dbReference type="PANTHER" id="PTHR37981">
    <property type="entry name" value="LIPASE 2"/>
    <property type="match status" value="1"/>
</dbReference>
<dbReference type="SUPFAM" id="SSF52266">
    <property type="entry name" value="SGNH hydrolase"/>
    <property type="match status" value="1"/>
</dbReference>
<dbReference type="Pfam" id="PF01464">
    <property type="entry name" value="SLT"/>
    <property type="match status" value="1"/>
</dbReference>
<accession>A0ABC8BRB9</accession>
<evidence type="ECO:0000259" key="5">
    <source>
        <dbReference type="Pfam" id="PF01464"/>
    </source>
</evidence>
<proteinExistence type="predicted"/>
<evidence type="ECO:0000313" key="9">
    <source>
        <dbReference type="Proteomes" id="UP000192251"/>
    </source>
</evidence>
<feature type="domain" description="Golvesin/Xly CBD-like" evidence="7">
    <location>
        <begin position="914"/>
        <end position="1007"/>
    </location>
</feature>
<dbReference type="SUPFAM" id="SSF53955">
    <property type="entry name" value="Lysozyme-like"/>
    <property type="match status" value="1"/>
</dbReference>
<dbReference type="InterPro" id="IPR008258">
    <property type="entry name" value="Transglycosylase_SLT_dom_1"/>
</dbReference>
<dbReference type="InterPro" id="IPR023346">
    <property type="entry name" value="Lysozyme-like_dom_sf"/>
</dbReference>
<feature type="disulfide bond" evidence="2">
    <location>
        <begin position="1050"/>
        <end position="1088"/>
    </location>
</feature>
<evidence type="ECO:0000256" key="3">
    <source>
        <dbReference type="SAM" id="MobiDB-lite"/>
    </source>
</evidence>
<reference evidence="8 9" key="1">
    <citation type="submission" date="2017-04" db="EMBL/GenBank/DDBJ databases">
        <title>The complete genome sequence of Streptomyces albolongus YIM 101047, the producer of novel bafilomycins and novel odoriferous sesquiterpenoids.</title>
        <authorList>
            <person name="Yin M."/>
            <person name="Jiang Y."/>
        </authorList>
    </citation>
    <scope>NUCLEOTIDE SEQUENCE [LARGE SCALE GENOMIC DNA]</scope>
    <source>
        <strain evidence="8 9">YIM 101047</strain>
    </source>
</reference>
<dbReference type="InterPro" id="IPR037460">
    <property type="entry name" value="SEST-like"/>
</dbReference>
<evidence type="ECO:0000256" key="1">
    <source>
        <dbReference type="PIRSR" id="PIRSR637460-1"/>
    </source>
</evidence>
<evidence type="ECO:0000259" key="6">
    <source>
        <dbReference type="Pfam" id="PF13472"/>
    </source>
</evidence>
<evidence type="ECO:0008006" key="10">
    <source>
        <dbReference type="Google" id="ProtNLM"/>
    </source>
</evidence>
<feature type="domain" description="Transglycosylase SLT" evidence="5">
    <location>
        <begin position="508"/>
        <end position="654"/>
    </location>
</feature>
<feature type="disulfide bond" evidence="2">
    <location>
        <begin position="1206"/>
        <end position="1258"/>
    </location>
</feature>
<evidence type="ECO:0000256" key="2">
    <source>
        <dbReference type="PIRSR" id="PIRSR637460-2"/>
    </source>
</evidence>
<gene>
    <name evidence="8" type="ORF">B7C62_12105</name>
</gene>
<name>A0ABC8BRB9_9ACTN</name>
<dbReference type="InterPro" id="IPR033803">
    <property type="entry name" value="CBD-like_Golvesin-Xly"/>
</dbReference>
<dbReference type="InterPro" id="IPR036514">
    <property type="entry name" value="SGNH_hydro_sf"/>
</dbReference>